<protein>
    <recommendedName>
        <fullName evidence="4">Tim17-domain-containing protein</fullName>
    </recommendedName>
</protein>
<name>A0A3N4LFI1_9PEZI</name>
<dbReference type="AlphaFoldDB" id="A0A3N4LFI1"/>
<proteinExistence type="predicted"/>
<sequence length="170" mass="18555">RLSTTFAGRLLLCNIGAFSTGLALGGSLGSRAASLRFRAENAHRLPASERGWYFYHKSKNYYTALGGVRQGVRTGARVAAWVSLFVVTEEAVDRVMGRKDVVGTVVAGLSVAGFFSVWNRLSYSMAITSAKRGLAFGVVFGLAQDLLRLRRRWEWSALETTTTEKQQASG</sequence>
<dbReference type="STRING" id="1392247.A0A3N4LFI1"/>
<feature type="non-terminal residue" evidence="2">
    <location>
        <position position="1"/>
    </location>
</feature>
<evidence type="ECO:0000313" key="3">
    <source>
        <dbReference type="Proteomes" id="UP000277580"/>
    </source>
</evidence>
<dbReference type="EMBL" id="ML119108">
    <property type="protein sequence ID" value="RPB16695.1"/>
    <property type="molecule type" value="Genomic_DNA"/>
</dbReference>
<feature type="transmembrane region" description="Helical" evidence="1">
    <location>
        <begin position="101"/>
        <end position="118"/>
    </location>
</feature>
<dbReference type="Proteomes" id="UP000277580">
    <property type="component" value="Unassembled WGS sequence"/>
</dbReference>
<evidence type="ECO:0000256" key="1">
    <source>
        <dbReference type="SAM" id="Phobius"/>
    </source>
</evidence>
<evidence type="ECO:0000313" key="2">
    <source>
        <dbReference type="EMBL" id="RPB16695.1"/>
    </source>
</evidence>
<dbReference type="PANTHER" id="PTHR37852">
    <property type="entry name" value="YALI0B21208P"/>
    <property type="match status" value="1"/>
</dbReference>
<evidence type="ECO:0008006" key="4">
    <source>
        <dbReference type="Google" id="ProtNLM"/>
    </source>
</evidence>
<organism evidence="2 3">
    <name type="scientific">Morchella conica CCBAS932</name>
    <dbReference type="NCBI Taxonomy" id="1392247"/>
    <lineage>
        <taxon>Eukaryota</taxon>
        <taxon>Fungi</taxon>
        <taxon>Dikarya</taxon>
        <taxon>Ascomycota</taxon>
        <taxon>Pezizomycotina</taxon>
        <taxon>Pezizomycetes</taxon>
        <taxon>Pezizales</taxon>
        <taxon>Morchellaceae</taxon>
        <taxon>Morchella</taxon>
    </lineage>
</organism>
<dbReference type="PANTHER" id="PTHR37852:SF1">
    <property type="entry name" value="HIG1 DOMAIN-CONTAINING PROTEIN"/>
    <property type="match status" value="1"/>
</dbReference>
<keyword evidence="1" id="KW-0472">Membrane</keyword>
<reference evidence="2 3" key="1">
    <citation type="journal article" date="2018" name="Nat. Ecol. Evol.">
        <title>Pezizomycetes genomes reveal the molecular basis of ectomycorrhizal truffle lifestyle.</title>
        <authorList>
            <person name="Murat C."/>
            <person name="Payen T."/>
            <person name="Noel B."/>
            <person name="Kuo A."/>
            <person name="Morin E."/>
            <person name="Chen J."/>
            <person name="Kohler A."/>
            <person name="Krizsan K."/>
            <person name="Balestrini R."/>
            <person name="Da Silva C."/>
            <person name="Montanini B."/>
            <person name="Hainaut M."/>
            <person name="Levati E."/>
            <person name="Barry K.W."/>
            <person name="Belfiori B."/>
            <person name="Cichocki N."/>
            <person name="Clum A."/>
            <person name="Dockter R.B."/>
            <person name="Fauchery L."/>
            <person name="Guy J."/>
            <person name="Iotti M."/>
            <person name="Le Tacon F."/>
            <person name="Lindquist E.A."/>
            <person name="Lipzen A."/>
            <person name="Malagnac F."/>
            <person name="Mello A."/>
            <person name="Molinier V."/>
            <person name="Miyauchi S."/>
            <person name="Poulain J."/>
            <person name="Riccioni C."/>
            <person name="Rubini A."/>
            <person name="Sitrit Y."/>
            <person name="Splivallo R."/>
            <person name="Traeger S."/>
            <person name="Wang M."/>
            <person name="Zifcakova L."/>
            <person name="Wipf D."/>
            <person name="Zambonelli A."/>
            <person name="Paolocci F."/>
            <person name="Nowrousian M."/>
            <person name="Ottonello S."/>
            <person name="Baldrian P."/>
            <person name="Spatafora J.W."/>
            <person name="Henrissat B."/>
            <person name="Nagy L.G."/>
            <person name="Aury J.M."/>
            <person name="Wincker P."/>
            <person name="Grigoriev I.V."/>
            <person name="Bonfante P."/>
            <person name="Martin F.M."/>
        </authorList>
    </citation>
    <scope>NUCLEOTIDE SEQUENCE [LARGE SCALE GENOMIC DNA]</scope>
    <source>
        <strain evidence="2 3">CCBAS932</strain>
    </source>
</reference>
<accession>A0A3N4LFI1</accession>
<keyword evidence="3" id="KW-1185">Reference proteome</keyword>
<feature type="transmembrane region" description="Helical" evidence="1">
    <location>
        <begin position="6"/>
        <end position="28"/>
    </location>
</feature>
<dbReference type="OrthoDB" id="5584028at2759"/>
<dbReference type="InParanoid" id="A0A3N4LFI1"/>
<keyword evidence="1" id="KW-0812">Transmembrane</keyword>
<gene>
    <name evidence="2" type="ORF">P167DRAFT_480760</name>
</gene>
<keyword evidence="1" id="KW-1133">Transmembrane helix</keyword>